<comment type="caution">
    <text evidence="1">The sequence shown here is derived from an EMBL/GenBank/DDBJ whole genome shotgun (WGS) entry which is preliminary data.</text>
</comment>
<evidence type="ECO:0000313" key="1">
    <source>
        <dbReference type="EMBL" id="MEJ8304838.1"/>
    </source>
</evidence>
<sequence length="699" mass="76178">MTYPLSAKGRIEQKNPAGPETQGESLLYIENKAQDEAQHKAEDRASAPNQASPEASSGQTASQINRYSDAEASIQAVNVNLLLEFNRELAREVRLSGSEEELRAFEYAQSKLDEWGLSTELTFDEAYISLPGKVDFQAGGEQIEAITHSMAAAVEGLETVLVVSDTGGESRGLASTKANATQRNADKRNAGQAAVYSLGAGALRGSGADPVSHFAPGHAVLLDGLAGWPSVRKWEQAGASAVVFVNSGEHVHEMIVSSVWGNPQPDDQDQYVSIPVISINREAGARLKHLIAGAGGELPIHLSAQVDTGWRNIPTLTAELRGVEEPDRFVLFSGHIDSWHYGAMDNASANAVMLETARVLAAQPEPPRRTLRLAFWSGHSHGRYAGSALYADRHHEELSERGVLHLNIDSVGGQGASLLSAANIMAETTGLAAEAIRGVTESAEFEGRPLGRAGDQSFWGTGIPSAFMGLSYQPDGWFGWWWHTTEDTLDKIDPANLERDARIYVAAAHRAINAPLLPLDHRESVKAIRARLIEYAQVAEDRLDLEVLLNRAGELQNETERLYRTLNLRQQAFERLSDEYELSRSGYTAGSGYGSGNGKAPHLIAYNDWFEKANKHIHRLSKAVVPIGYVKGGRFEPDPALPQPFVPALAEIEEFAQAEYGSDAFYRLRTLLIRRANRLADELKQAIAIAKQAVEELEA</sequence>
<gene>
    <name evidence="1" type="ORF">WKI47_13105</name>
</gene>
<name>A0ACC6PD74_9BACL</name>
<dbReference type="EMBL" id="JBBKAR010000034">
    <property type="protein sequence ID" value="MEJ8304838.1"/>
    <property type="molecule type" value="Genomic_DNA"/>
</dbReference>
<evidence type="ECO:0000313" key="2">
    <source>
        <dbReference type="Proteomes" id="UP001380953"/>
    </source>
</evidence>
<proteinExistence type="predicted"/>
<reference evidence="1" key="1">
    <citation type="submission" date="2024-03" db="EMBL/GenBank/DDBJ databases">
        <title>Whole genome sequecning of epiphytes from Marcgravia umbellata leaves.</title>
        <authorList>
            <person name="Kumar G."/>
            <person name="Savka M.A."/>
        </authorList>
    </citation>
    <scope>NUCLEOTIDE SEQUENCE</scope>
    <source>
        <strain evidence="1">RIT_BL5</strain>
    </source>
</reference>
<dbReference type="Proteomes" id="UP001380953">
    <property type="component" value="Unassembled WGS sequence"/>
</dbReference>
<organism evidence="1 2">
    <name type="scientific">Saccharibacillus sacchari</name>
    <dbReference type="NCBI Taxonomy" id="456493"/>
    <lineage>
        <taxon>Bacteria</taxon>
        <taxon>Bacillati</taxon>
        <taxon>Bacillota</taxon>
        <taxon>Bacilli</taxon>
        <taxon>Bacillales</taxon>
        <taxon>Paenibacillaceae</taxon>
        <taxon>Saccharibacillus</taxon>
    </lineage>
</organism>
<protein>
    <submittedName>
        <fullName evidence="1">M28 family peptidase</fullName>
    </submittedName>
</protein>
<keyword evidence="2" id="KW-1185">Reference proteome</keyword>
<accession>A0ACC6PD74</accession>